<comment type="caution">
    <text evidence="1">The sequence shown here is derived from an EMBL/GenBank/DDBJ whole genome shotgun (WGS) entry which is preliminary data.</text>
</comment>
<keyword evidence="2" id="KW-1185">Reference proteome</keyword>
<dbReference type="Proteomes" id="UP000798662">
    <property type="component" value="Chromosome 1"/>
</dbReference>
<dbReference type="EMBL" id="CM020618">
    <property type="protein sequence ID" value="KAK1861201.1"/>
    <property type="molecule type" value="Genomic_DNA"/>
</dbReference>
<sequence>MQLRCPAPGRLPSAAALPAHASAAAALSPNATAAPPCRPCRRCQRPQRWRRLQQRRQPPQLRHVVLLPLRLRRHGLRLPRGAPTLGWGWRRRLRLCGKSSPRGRRRALPVASLPDSPLDSRQGFLSASQGGSGPPLQGASSEASWRVPSQAWQAYLAWPAAAAAAMSAAVAEVVGSAPALALARATMAPVAGT</sequence>
<evidence type="ECO:0000313" key="1">
    <source>
        <dbReference type="EMBL" id="KAK1861201.1"/>
    </source>
</evidence>
<gene>
    <name evidence="1" type="ORF">I4F81_003785</name>
</gene>
<evidence type="ECO:0000313" key="2">
    <source>
        <dbReference type="Proteomes" id="UP000798662"/>
    </source>
</evidence>
<reference evidence="1" key="1">
    <citation type="submission" date="2019-11" db="EMBL/GenBank/DDBJ databases">
        <title>Nori genome reveals adaptations in red seaweeds to the harsh intertidal environment.</title>
        <authorList>
            <person name="Wang D."/>
            <person name="Mao Y."/>
        </authorList>
    </citation>
    <scope>NUCLEOTIDE SEQUENCE</scope>
    <source>
        <tissue evidence="1">Gametophyte</tissue>
    </source>
</reference>
<name>A0ACC3BUQ9_PYRYE</name>
<accession>A0ACC3BUQ9</accession>
<organism evidence="1 2">
    <name type="scientific">Pyropia yezoensis</name>
    <name type="common">Susabi-nori</name>
    <name type="synonym">Porphyra yezoensis</name>
    <dbReference type="NCBI Taxonomy" id="2788"/>
    <lineage>
        <taxon>Eukaryota</taxon>
        <taxon>Rhodophyta</taxon>
        <taxon>Bangiophyceae</taxon>
        <taxon>Bangiales</taxon>
        <taxon>Bangiaceae</taxon>
        <taxon>Pyropia</taxon>
    </lineage>
</organism>
<protein>
    <submittedName>
        <fullName evidence="1">Uncharacterized protein</fullName>
    </submittedName>
</protein>
<proteinExistence type="predicted"/>